<dbReference type="GO" id="GO:0000160">
    <property type="term" value="P:phosphorelay signal transduction system"/>
    <property type="evidence" value="ECO:0007669"/>
    <property type="project" value="InterPro"/>
</dbReference>
<keyword evidence="2" id="KW-0238">DNA-binding</keyword>
<dbReference type="Gene3D" id="3.40.50.2300">
    <property type="match status" value="1"/>
</dbReference>
<dbReference type="InterPro" id="IPR051015">
    <property type="entry name" value="EvgA-like"/>
</dbReference>
<dbReference type="SMART" id="SM00421">
    <property type="entry name" value="HTH_LUXR"/>
    <property type="match status" value="1"/>
</dbReference>
<dbReference type="Pfam" id="PF00072">
    <property type="entry name" value="Response_reg"/>
    <property type="match status" value="1"/>
</dbReference>
<dbReference type="PANTHER" id="PTHR45566">
    <property type="entry name" value="HTH-TYPE TRANSCRIPTIONAL REGULATOR YHJB-RELATED"/>
    <property type="match status" value="1"/>
</dbReference>
<dbReference type="RefSeq" id="WP_140929328.1">
    <property type="nucleotide sequence ID" value="NZ_VFSU01000034.1"/>
</dbReference>
<dbReference type="InterPro" id="IPR058245">
    <property type="entry name" value="NreC/VraR/RcsB-like_REC"/>
</dbReference>
<gene>
    <name evidence="6" type="ORF">FJQ54_15480</name>
</gene>
<dbReference type="CDD" id="cd17535">
    <property type="entry name" value="REC_NarL-like"/>
    <property type="match status" value="1"/>
</dbReference>
<dbReference type="PROSITE" id="PS00622">
    <property type="entry name" value="HTH_LUXR_1"/>
    <property type="match status" value="1"/>
</dbReference>
<protein>
    <submittedName>
        <fullName evidence="6">Response regulator transcription factor</fullName>
    </submittedName>
</protein>
<evidence type="ECO:0000256" key="1">
    <source>
        <dbReference type="ARBA" id="ARBA00022553"/>
    </source>
</evidence>
<comment type="caution">
    <text evidence="6">The sequence shown here is derived from an EMBL/GenBank/DDBJ whole genome shotgun (WGS) entry which is preliminary data.</text>
</comment>
<feature type="domain" description="HTH luxR-type" evidence="4">
    <location>
        <begin position="141"/>
        <end position="206"/>
    </location>
</feature>
<keyword evidence="1 3" id="KW-0597">Phosphoprotein</keyword>
<dbReference type="SUPFAM" id="SSF46894">
    <property type="entry name" value="C-terminal effector domain of the bipartite response regulators"/>
    <property type="match status" value="1"/>
</dbReference>
<dbReference type="GO" id="GO:0006355">
    <property type="term" value="P:regulation of DNA-templated transcription"/>
    <property type="evidence" value="ECO:0007669"/>
    <property type="project" value="InterPro"/>
</dbReference>
<accession>A0A501XD14</accession>
<dbReference type="Proteomes" id="UP000319897">
    <property type="component" value="Unassembled WGS sequence"/>
</dbReference>
<evidence type="ECO:0000256" key="3">
    <source>
        <dbReference type="PROSITE-ProRule" id="PRU00169"/>
    </source>
</evidence>
<proteinExistence type="predicted"/>
<dbReference type="InterPro" id="IPR011006">
    <property type="entry name" value="CheY-like_superfamily"/>
</dbReference>
<feature type="modified residue" description="4-aspartylphosphate" evidence="3">
    <location>
        <position position="55"/>
    </location>
</feature>
<dbReference type="CDD" id="cd06170">
    <property type="entry name" value="LuxR_C_like"/>
    <property type="match status" value="1"/>
</dbReference>
<dbReference type="GO" id="GO:0003677">
    <property type="term" value="F:DNA binding"/>
    <property type="evidence" value="ECO:0007669"/>
    <property type="project" value="UniProtKB-KW"/>
</dbReference>
<dbReference type="SUPFAM" id="SSF52172">
    <property type="entry name" value="CheY-like"/>
    <property type="match status" value="1"/>
</dbReference>
<dbReference type="SMART" id="SM00448">
    <property type="entry name" value="REC"/>
    <property type="match status" value="1"/>
</dbReference>
<dbReference type="AlphaFoldDB" id="A0A501XD14"/>
<dbReference type="InterPro" id="IPR016032">
    <property type="entry name" value="Sig_transdc_resp-reg_C-effctor"/>
</dbReference>
<evidence type="ECO:0000259" key="5">
    <source>
        <dbReference type="PROSITE" id="PS50110"/>
    </source>
</evidence>
<dbReference type="PRINTS" id="PR00038">
    <property type="entry name" value="HTHLUXR"/>
</dbReference>
<sequence>MTNVVIADDHPMFRAALRLAVQGVAPSAAIREAGTLDQALEAVRAEPAPDLILLDLRMPGAEGCSGVAMVHAERPDTPILVISAADARAAAPQVRAWGAIGFLSKSTDLPEIEAAVARALNGEADPAPQPSDAQDAELEDMAARIASLTPTQLKVLMGVLKGKLNKQIAWELDISEATVKGHMTALMRKMNVMNRTQAVLAAQALQLEPHV</sequence>
<dbReference type="OrthoDB" id="9814495at2"/>
<dbReference type="InterPro" id="IPR000792">
    <property type="entry name" value="Tscrpt_reg_LuxR_C"/>
</dbReference>
<reference evidence="6 7" key="1">
    <citation type="submission" date="2019-06" db="EMBL/GenBank/DDBJ databases">
        <authorList>
            <person name="Lee I."/>
            <person name="Jang G.I."/>
            <person name="Hwang C.Y."/>
        </authorList>
    </citation>
    <scope>NUCLEOTIDE SEQUENCE [LARGE SCALE GENOMIC DNA]</scope>
    <source>
        <strain evidence="6 7">PAMC 28131</strain>
    </source>
</reference>
<name>A0A501XD14_9SPHN</name>
<dbReference type="EMBL" id="VFSU01000034">
    <property type="protein sequence ID" value="TPE58475.1"/>
    <property type="molecule type" value="Genomic_DNA"/>
</dbReference>
<dbReference type="PROSITE" id="PS50043">
    <property type="entry name" value="HTH_LUXR_2"/>
    <property type="match status" value="1"/>
</dbReference>
<organism evidence="6 7">
    <name type="scientific">Sandaracinobacter neustonicus</name>
    <dbReference type="NCBI Taxonomy" id="1715348"/>
    <lineage>
        <taxon>Bacteria</taxon>
        <taxon>Pseudomonadati</taxon>
        <taxon>Pseudomonadota</taxon>
        <taxon>Alphaproteobacteria</taxon>
        <taxon>Sphingomonadales</taxon>
        <taxon>Sphingosinicellaceae</taxon>
        <taxon>Sandaracinobacter</taxon>
    </lineage>
</organism>
<evidence type="ECO:0000256" key="2">
    <source>
        <dbReference type="ARBA" id="ARBA00023125"/>
    </source>
</evidence>
<dbReference type="InterPro" id="IPR001789">
    <property type="entry name" value="Sig_transdc_resp-reg_receiver"/>
</dbReference>
<evidence type="ECO:0000313" key="6">
    <source>
        <dbReference type="EMBL" id="TPE58475.1"/>
    </source>
</evidence>
<keyword evidence="7" id="KW-1185">Reference proteome</keyword>
<evidence type="ECO:0000259" key="4">
    <source>
        <dbReference type="PROSITE" id="PS50043"/>
    </source>
</evidence>
<dbReference type="PROSITE" id="PS50110">
    <property type="entry name" value="RESPONSE_REGULATORY"/>
    <property type="match status" value="1"/>
</dbReference>
<dbReference type="PANTHER" id="PTHR45566:SF1">
    <property type="entry name" value="HTH-TYPE TRANSCRIPTIONAL REGULATOR YHJB-RELATED"/>
    <property type="match status" value="1"/>
</dbReference>
<feature type="domain" description="Response regulatory" evidence="5">
    <location>
        <begin position="3"/>
        <end position="120"/>
    </location>
</feature>
<evidence type="ECO:0000313" key="7">
    <source>
        <dbReference type="Proteomes" id="UP000319897"/>
    </source>
</evidence>
<dbReference type="Pfam" id="PF00196">
    <property type="entry name" value="GerE"/>
    <property type="match status" value="1"/>
</dbReference>